<dbReference type="PANTHER" id="PTHR16155">
    <property type="entry name" value="DED DOMAIN-CONTAINING PROTEIN"/>
    <property type="match status" value="1"/>
</dbReference>
<evidence type="ECO:0000313" key="1">
    <source>
        <dbReference type="EMBL" id="KAL2079141.1"/>
    </source>
</evidence>
<dbReference type="PANTHER" id="PTHR16155:SF18">
    <property type="entry name" value="STERILE ALPHA MOTIF DOMAIN-CONTAINING PROTEIN 9-LIKE"/>
    <property type="match status" value="1"/>
</dbReference>
<sequence>MKMANSSSLNILQPDQFEGEEFDEEDARHIQANYYKGAPPQWVNFHLAEKNRLPFVKRYGYEDTKSLILEANRRRRKIVSMVNLLHQPGRGGSTLAMQVLWDLRKQFWCAKLKDAITDQNVIVQDVIKLTNRKKPVLLLLDNVDMQRENLAKKLKRSLIDELNNNSNSTMPVIILNCARKAEFADQDLQNTVVLNANMEEIDAFRQHHRTVTTDQFQDLEHEMFHGLNIISGGFDPKYTANICEGIVPPKINHRPRRDQLFAILALISKFAPGSDLLLDQCSEFLQKNPYCSDRTPSFEEQMGYFSKLLVRYTNFEKNVEYVRIAHPNIATTCVEIFTHYGVRMSAVTSLFLEFFCAVVESPHLMQMAKTILTMRETNGQNEEKDKFSKLIEHIYKKEGKEMCTKLLKQASRVFKDRPTFPQTLARCYYLMVNKREPIRESHYIKAETFAREAIRRHCDNSFIMDTLGQVHKHHLIHRAKGEYTHSDMLHLGSLALDAFQKEEEAAEKEEADENVTDGTANIAPFFNSRGKLGYLQVAQQLFESLVRVNRDWRDVLTCSRNISKSLDVPVTRKQCRLIRSLQAEVKQRFEFFEEYLTYSQFGPGKDDPAYIREYAIKCYAHYVGTPPKVLKMKFEDANEAGMDKLEEDEITTLTDLQEFLERHSSEHSPESYHLALLQSPGDQDLSDVVMKMKKAYENTYEKYFHSRHLVPLYMKSANGWQTLSELSLQPWQIEKGAKNDPNGTEEGAVPDQRIINERLNNLVRIQGAFERPNVFALLNNDRIEVQRHSKDTFFRNGPIFFYLGFTIKGPVAFNIRYES</sequence>
<dbReference type="Proteomes" id="UP001591681">
    <property type="component" value="Unassembled WGS sequence"/>
</dbReference>
<evidence type="ECO:0008006" key="3">
    <source>
        <dbReference type="Google" id="ProtNLM"/>
    </source>
</evidence>
<keyword evidence="2" id="KW-1185">Reference proteome</keyword>
<reference evidence="1 2" key="1">
    <citation type="submission" date="2024-09" db="EMBL/GenBank/DDBJ databases">
        <title>A chromosome-level genome assembly of Gray's grenadier anchovy, Coilia grayii.</title>
        <authorList>
            <person name="Fu Z."/>
        </authorList>
    </citation>
    <scope>NUCLEOTIDE SEQUENCE [LARGE SCALE GENOMIC DNA]</scope>
    <source>
        <strain evidence="1">G4</strain>
        <tissue evidence="1">Muscle</tissue>
    </source>
</reference>
<organism evidence="1 2">
    <name type="scientific">Coilia grayii</name>
    <name type="common">Gray's grenadier anchovy</name>
    <dbReference type="NCBI Taxonomy" id="363190"/>
    <lineage>
        <taxon>Eukaryota</taxon>
        <taxon>Metazoa</taxon>
        <taxon>Chordata</taxon>
        <taxon>Craniata</taxon>
        <taxon>Vertebrata</taxon>
        <taxon>Euteleostomi</taxon>
        <taxon>Actinopterygii</taxon>
        <taxon>Neopterygii</taxon>
        <taxon>Teleostei</taxon>
        <taxon>Clupei</taxon>
        <taxon>Clupeiformes</taxon>
        <taxon>Clupeoidei</taxon>
        <taxon>Engraulidae</taxon>
        <taxon>Coilinae</taxon>
        <taxon>Coilia</taxon>
    </lineage>
</organism>
<dbReference type="EMBL" id="JBHFQA010000022">
    <property type="protein sequence ID" value="KAL2079141.1"/>
    <property type="molecule type" value="Genomic_DNA"/>
</dbReference>
<gene>
    <name evidence="1" type="ORF">ACEWY4_024885</name>
</gene>
<accession>A0ABD1IXU1</accession>
<comment type="caution">
    <text evidence="1">The sequence shown here is derived from an EMBL/GenBank/DDBJ whole genome shotgun (WGS) entry which is preliminary data.</text>
</comment>
<proteinExistence type="predicted"/>
<dbReference type="AlphaFoldDB" id="A0ABD1IXU1"/>
<protein>
    <recommendedName>
        <fullName evidence="3">Sterile alpha motif domain-containing protein 9-like</fullName>
    </recommendedName>
</protein>
<name>A0ABD1IXU1_9TELE</name>
<evidence type="ECO:0000313" key="2">
    <source>
        <dbReference type="Proteomes" id="UP001591681"/>
    </source>
</evidence>